<evidence type="ECO:0000256" key="2">
    <source>
        <dbReference type="ARBA" id="ARBA00022692"/>
    </source>
</evidence>
<proteinExistence type="predicted"/>
<organism evidence="10 11">
    <name type="scientific">Ornithorhynchus anatinus</name>
    <name type="common">Duckbill platypus</name>
    <dbReference type="NCBI Taxonomy" id="9258"/>
    <lineage>
        <taxon>Eukaryota</taxon>
        <taxon>Metazoa</taxon>
        <taxon>Chordata</taxon>
        <taxon>Craniata</taxon>
        <taxon>Vertebrata</taxon>
        <taxon>Euteleostomi</taxon>
        <taxon>Mammalia</taxon>
        <taxon>Monotremata</taxon>
        <taxon>Ornithorhynchidae</taxon>
        <taxon>Ornithorhynchus</taxon>
    </lineage>
</organism>
<evidence type="ECO:0000256" key="4">
    <source>
        <dbReference type="ARBA" id="ARBA00023040"/>
    </source>
</evidence>
<evidence type="ECO:0000313" key="11">
    <source>
        <dbReference type="Proteomes" id="UP000002279"/>
    </source>
</evidence>
<keyword evidence="4" id="KW-0297">G-protein coupled receptor</keyword>
<dbReference type="PANTHER" id="PTHR24240">
    <property type="entry name" value="OPSIN"/>
    <property type="match status" value="1"/>
</dbReference>
<protein>
    <recommendedName>
        <fullName evidence="9">G-protein coupled receptors family 1 profile domain-containing protein</fullName>
    </recommendedName>
</protein>
<keyword evidence="11" id="KW-1185">Reference proteome</keyword>
<dbReference type="PRINTS" id="PR00237">
    <property type="entry name" value="GPCRRHODOPSN"/>
</dbReference>
<evidence type="ECO:0000256" key="8">
    <source>
        <dbReference type="SAM" id="Phobius"/>
    </source>
</evidence>
<dbReference type="Gene3D" id="1.20.1070.10">
    <property type="entry name" value="Rhodopsin 7-helix transmembrane proteins"/>
    <property type="match status" value="1"/>
</dbReference>
<dbReference type="AlphaFoldDB" id="A0A6I8N266"/>
<dbReference type="GeneTree" id="ENSGT01000000222049"/>
<dbReference type="GO" id="GO:0004930">
    <property type="term" value="F:G protein-coupled receptor activity"/>
    <property type="evidence" value="ECO:0007669"/>
    <property type="project" value="UniProtKB-KW"/>
</dbReference>
<keyword evidence="7" id="KW-0807">Transducer</keyword>
<keyword evidence="5 8" id="KW-0472">Membrane</keyword>
<evidence type="ECO:0000256" key="5">
    <source>
        <dbReference type="ARBA" id="ARBA00023136"/>
    </source>
</evidence>
<feature type="domain" description="G-protein coupled receptors family 1 profile" evidence="9">
    <location>
        <begin position="48"/>
        <end position="115"/>
    </location>
</feature>
<reference evidence="10 11" key="1">
    <citation type="journal article" date="2008" name="Nature">
        <title>Genome analysis of the platypus reveals unique signatures of evolution.</title>
        <authorList>
            <person name="Warren W.C."/>
            <person name="Hillier L.W."/>
            <person name="Marshall Graves J.A."/>
            <person name="Birney E."/>
            <person name="Ponting C.P."/>
            <person name="Grutzner F."/>
            <person name="Belov K."/>
            <person name="Miller W."/>
            <person name="Clarke L."/>
            <person name="Chinwalla A.T."/>
            <person name="Yang S.P."/>
            <person name="Heger A."/>
            <person name="Locke D.P."/>
            <person name="Miethke P."/>
            <person name="Waters P.D."/>
            <person name="Veyrunes F."/>
            <person name="Fulton L."/>
            <person name="Fulton B."/>
            <person name="Graves T."/>
            <person name="Wallis J."/>
            <person name="Puente X.S."/>
            <person name="Lopez-Otin C."/>
            <person name="Ordonez G.R."/>
            <person name="Eichler E.E."/>
            <person name="Chen L."/>
            <person name="Cheng Z."/>
            <person name="Deakin J.E."/>
            <person name="Alsop A."/>
            <person name="Thompson K."/>
            <person name="Kirby P."/>
            <person name="Papenfuss A.T."/>
            <person name="Wakefield M.J."/>
            <person name="Olender T."/>
            <person name="Lancet D."/>
            <person name="Huttley G.A."/>
            <person name="Smit A.F."/>
            <person name="Pask A."/>
            <person name="Temple-Smith P."/>
            <person name="Batzer M.A."/>
            <person name="Walker J.A."/>
            <person name="Konkel M.K."/>
            <person name="Harris R.S."/>
            <person name="Whittington C.M."/>
            <person name="Wong E.S."/>
            <person name="Gemmell N.J."/>
            <person name="Buschiazzo E."/>
            <person name="Vargas Jentzsch I.M."/>
            <person name="Merkel A."/>
            <person name="Schmitz J."/>
            <person name="Zemann A."/>
            <person name="Churakov G."/>
            <person name="Kriegs J.O."/>
            <person name="Brosius J."/>
            <person name="Murchison E.P."/>
            <person name="Sachidanandam R."/>
            <person name="Smith C."/>
            <person name="Hannon G.J."/>
            <person name="Tsend-Ayush E."/>
            <person name="McMillan D."/>
            <person name="Attenborough R."/>
            <person name="Rens W."/>
            <person name="Ferguson-Smith M."/>
            <person name="Lefevre C.M."/>
            <person name="Sharp J.A."/>
            <person name="Nicholas K.R."/>
            <person name="Ray D.A."/>
            <person name="Kube M."/>
            <person name="Reinhardt R."/>
            <person name="Pringle T.H."/>
            <person name="Taylor J."/>
            <person name="Jones R.C."/>
            <person name="Nixon B."/>
            <person name="Dacheux J.L."/>
            <person name="Niwa H."/>
            <person name="Sekita Y."/>
            <person name="Huang X."/>
            <person name="Stark A."/>
            <person name="Kheradpour P."/>
            <person name="Kellis M."/>
            <person name="Flicek P."/>
            <person name="Chen Y."/>
            <person name="Webber C."/>
            <person name="Hardison R."/>
            <person name="Nelson J."/>
            <person name="Hallsworth-Pepin K."/>
            <person name="Delehaunty K."/>
            <person name="Markovic C."/>
            <person name="Minx P."/>
            <person name="Feng Y."/>
            <person name="Kremitzki C."/>
            <person name="Mitreva M."/>
            <person name="Glasscock J."/>
            <person name="Wylie T."/>
            <person name="Wohldmann P."/>
            <person name="Thiru P."/>
            <person name="Nhan M.N."/>
            <person name="Pohl C.S."/>
            <person name="Smith S.M."/>
            <person name="Hou S."/>
            <person name="Nefedov M."/>
            <person name="de Jong P.J."/>
            <person name="Renfree M.B."/>
            <person name="Mardis E.R."/>
            <person name="Wilson R.K."/>
        </authorList>
    </citation>
    <scope>NUCLEOTIDE SEQUENCE [LARGE SCALE GENOMIC DNA]</scope>
    <source>
        <strain evidence="10 11">Glennie</strain>
    </source>
</reference>
<evidence type="ECO:0000256" key="6">
    <source>
        <dbReference type="ARBA" id="ARBA00023170"/>
    </source>
</evidence>
<feature type="transmembrane region" description="Helical" evidence="8">
    <location>
        <begin position="69"/>
        <end position="90"/>
    </location>
</feature>
<dbReference type="InParanoid" id="A0A6I8N266"/>
<dbReference type="InterPro" id="IPR050125">
    <property type="entry name" value="GPCR_opsins"/>
</dbReference>
<evidence type="ECO:0000256" key="3">
    <source>
        <dbReference type="ARBA" id="ARBA00022989"/>
    </source>
</evidence>
<keyword evidence="3 8" id="KW-1133">Transmembrane helix</keyword>
<dbReference type="PROSITE" id="PS50262">
    <property type="entry name" value="G_PROTEIN_RECEP_F1_2"/>
    <property type="match status" value="1"/>
</dbReference>
<keyword evidence="6" id="KW-0675">Receptor</keyword>
<dbReference type="SUPFAM" id="SSF81321">
    <property type="entry name" value="Family A G protein-coupled receptor-like"/>
    <property type="match status" value="1"/>
</dbReference>
<sequence>MNWTTNLNLGAVHTSGHFEEKPRNGLSRTGHTVVAVFLGIILVFGFLNNLIVLILFCKFKALRNPVNMILLNISASDLLVCVSGTTLSFASNISGSLSGKMKRSVLDMLCLRCSP</sequence>
<dbReference type="InterPro" id="IPR017452">
    <property type="entry name" value="GPCR_Rhodpsn_7TM"/>
</dbReference>
<evidence type="ECO:0000313" key="10">
    <source>
        <dbReference type="Ensembl" id="ENSOANP00000034991.1"/>
    </source>
</evidence>
<keyword evidence="2 8" id="KW-0812">Transmembrane</keyword>
<reference evidence="10" key="2">
    <citation type="submission" date="2025-08" db="UniProtKB">
        <authorList>
            <consortium name="Ensembl"/>
        </authorList>
    </citation>
    <scope>IDENTIFICATION</scope>
    <source>
        <strain evidence="10">Glennie</strain>
    </source>
</reference>
<reference evidence="10" key="3">
    <citation type="submission" date="2025-09" db="UniProtKB">
        <authorList>
            <consortium name="Ensembl"/>
        </authorList>
    </citation>
    <scope>IDENTIFICATION</scope>
    <source>
        <strain evidence="10">Glennie</strain>
    </source>
</reference>
<dbReference type="InterPro" id="IPR000276">
    <property type="entry name" value="GPCR_Rhodpsn"/>
</dbReference>
<evidence type="ECO:0000256" key="7">
    <source>
        <dbReference type="ARBA" id="ARBA00023224"/>
    </source>
</evidence>
<evidence type="ECO:0000256" key="1">
    <source>
        <dbReference type="ARBA" id="ARBA00004141"/>
    </source>
</evidence>
<name>A0A6I8N266_ORNAN</name>
<evidence type="ECO:0000259" key="9">
    <source>
        <dbReference type="PROSITE" id="PS50262"/>
    </source>
</evidence>
<feature type="transmembrane region" description="Helical" evidence="8">
    <location>
        <begin position="33"/>
        <end position="57"/>
    </location>
</feature>
<dbReference type="Ensembl" id="ENSOANT00000072740.1">
    <property type="protein sequence ID" value="ENSOANP00000034991.1"/>
    <property type="gene ID" value="ENSOANG00000051170.1"/>
</dbReference>
<dbReference type="Proteomes" id="UP000002279">
    <property type="component" value="Chromosome 2"/>
</dbReference>
<dbReference type="GO" id="GO:0016020">
    <property type="term" value="C:membrane"/>
    <property type="evidence" value="ECO:0007669"/>
    <property type="project" value="UniProtKB-SubCell"/>
</dbReference>
<dbReference type="Bgee" id="ENSOANG00000051170">
    <property type="expression patterns" value="Expressed in brain"/>
</dbReference>
<accession>A0A6I8N266</accession>
<comment type="subcellular location">
    <subcellularLocation>
        <location evidence="1">Membrane</location>
        <topology evidence="1">Multi-pass membrane protein</topology>
    </subcellularLocation>
</comment>